<dbReference type="SUPFAM" id="SSF144052">
    <property type="entry name" value="Thermophilic metalloprotease-like"/>
    <property type="match status" value="1"/>
</dbReference>
<dbReference type="RefSeq" id="WP_318597361.1">
    <property type="nucleotide sequence ID" value="NZ_JAWSTH010000026.1"/>
</dbReference>
<accession>A0ABU4HQP6</accession>
<dbReference type="Proteomes" id="UP001284601">
    <property type="component" value="Unassembled WGS sequence"/>
</dbReference>
<evidence type="ECO:0000313" key="3">
    <source>
        <dbReference type="Proteomes" id="UP001284601"/>
    </source>
</evidence>
<dbReference type="EMBL" id="JAWSTH010000026">
    <property type="protein sequence ID" value="MDW5595027.1"/>
    <property type="molecule type" value="Genomic_DNA"/>
</dbReference>
<comment type="caution">
    <text evidence="2">The sequence shown here is derived from an EMBL/GenBank/DDBJ whole genome shotgun (WGS) entry which is preliminary data.</text>
</comment>
<reference evidence="3" key="1">
    <citation type="submission" date="2023-07" db="EMBL/GenBank/DDBJ databases">
        <title>Conexibacter stalactiti sp. nov., isolated from stalactites in a lava cave and emended description of the genus Conexibacter.</title>
        <authorList>
            <person name="Lee S.D."/>
        </authorList>
    </citation>
    <scope>NUCLEOTIDE SEQUENCE [LARGE SCALE GENOMIC DNA]</scope>
    <source>
        <strain evidence="3">KCTC 39840</strain>
    </source>
</reference>
<organism evidence="2 3">
    <name type="scientific">Conexibacter stalactiti</name>
    <dbReference type="NCBI Taxonomy" id="1940611"/>
    <lineage>
        <taxon>Bacteria</taxon>
        <taxon>Bacillati</taxon>
        <taxon>Actinomycetota</taxon>
        <taxon>Thermoleophilia</taxon>
        <taxon>Solirubrobacterales</taxon>
        <taxon>Conexibacteraceae</taxon>
        <taxon>Conexibacter</taxon>
    </lineage>
</organism>
<evidence type="ECO:0000313" key="2">
    <source>
        <dbReference type="EMBL" id="MDW5595027.1"/>
    </source>
</evidence>
<keyword evidence="3" id="KW-1185">Reference proteome</keyword>
<dbReference type="InterPro" id="IPR052170">
    <property type="entry name" value="M29_Exopeptidase"/>
</dbReference>
<dbReference type="Pfam" id="PF26233">
    <property type="entry name" value="NicX"/>
    <property type="match status" value="1"/>
</dbReference>
<reference evidence="2 3" key="2">
    <citation type="submission" date="2023-10" db="EMBL/GenBank/DDBJ databases">
        <authorList>
            <person name="Han X.F."/>
        </authorList>
    </citation>
    <scope>NUCLEOTIDE SEQUENCE [LARGE SCALE GENOMIC DNA]</scope>
    <source>
        <strain evidence="2 3">KCTC 39840</strain>
    </source>
</reference>
<gene>
    <name evidence="2" type="ORF">R7226_11800</name>
</gene>
<keyword evidence="1" id="KW-0479">Metal-binding</keyword>
<proteinExistence type="predicted"/>
<dbReference type="InterPro" id="IPR058739">
    <property type="entry name" value="NicX"/>
</dbReference>
<evidence type="ECO:0000256" key="1">
    <source>
        <dbReference type="ARBA" id="ARBA00022723"/>
    </source>
</evidence>
<dbReference type="PANTHER" id="PTHR34448">
    <property type="entry name" value="AMINOPEPTIDASE"/>
    <property type="match status" value="1"/>
</dbReference>
<protein>
    <submittedName>
        <fullName evidence="2">2,5-dihydroxypyridine 5,6-dioxygenase</fullName>
    </submittedName>
</protein>
<sequence>MPVPTFTDLCREELALCGIGEGDTIAVLSQGANRTAYVDAFLAAAEQLGAVGFNVRLPHVDSSLDGEVGAWQVGATPLAGNRPAIEALKRVDLVVDTIFLLFSREQKEIQEAGVKVLLCIEPIEHLRQMAPTRRLRERVEAGAELLGAARELRFTNRHGSDVTYRLGTYPVITQYGYTDTPGRWDHWPSGFLFTGGADDGVDGTVVIAPGDIVFPFKSYVQTPIELTIEAGRIVRIDGALDADLLRAYMEGFDDPNAYGISHIGWGMLETARWETLAADRRGMGMHGRSFYGNVLFSTGPNGELGGPNETLCHVDVPMRNCSLFLDGRPIVVDGDIVVDELKVTA</sequence>
<dbReference type="PANTHER" id="PTHR34448:SF1">
    <property type="entry name" value="BLL6088 PROTEIN"/>
    <property type="match status" value="1"/>
</dbReference>
<name>A0ABU4HQP6_9ACTN</name>